<evidence type="ECO:0000313" key="3">
    <source>
        <dbReference type="Proteomes" id="UP000663832"/>
    </source>
</evidence>
<name>A0A814DN76_9BILA</name>
<reference evidence="1" key="1">
    <citation type="submission" date="2021-02" db="EMBL/GenBank/DDBJ databases">
        <authorList>
            <person name="Nowell W R."/>
        </authorList>
    </citation>
    <scope>NUCLEOTIDE SEQUENCE</scope>
</reference>
<organism evidence="1 4">
    <name type="scientific">Adineta steineri</name>
    <dbReference type="NCBI Taxonomy" id="433720"/>
    <lineage>
        <taxon>Eukaryota</taxon>
        <taxon>Metazoa</taxon>
        <taxon>Spiralia</taxon>
        <taxon>Gnathifera</taxon>
        <taxon>Rotifera</taxon>
        <taxon>Eurotatoria</taxon>
        <taxon>Bdelloidea</taxon>
        <taxon>Adinetida</taxon>
        <taxon>Adinetidae</taxon>
        <taxon>Adineta</taxon>
    </lineage>
</organism>
<protein>
    <submittedName>
        <fullName evidence="1">Uncharacterized protein</fullName>
    </submittedName>
</protein>
<dbReference type="EMBL" id="CAJNOI010000054">
    <property type="protein sequence ID" value="CAF0955133.1"/>
    <property type="molecule type" value="Genomic_DNA"/>
</dbReference>
<sequence length="566" mass="66635">MASLTVHPNLICQFCFDQFIDRASMISHFPSCHIINSTKKTNETIRLPRLNKNDHAVLQMLKLHRSNDKFISTKRKDKTNTYLQIPLSIGYISSSSKQSSFDDSICNSFERNDNQSDQEILSNTLNNKFSTSYHLYKYSRREQKNFYASVKRARLKKQSYSSIKKSQKNSLIFNQKNFHIKLPTQITSRQRLNTNSNNSYPLIFDPNFNSLVQISTHKNFHNYFSDINIYFHLLHSIASQEFQIIVNSNDNQHHTSYTAFSFINILRQTMTDYSINLQKTLKRNYFQTFQHNNEQQILTPLKIRRCDQSTTIPCIHVEDNHEHLQTDHILPKTTRTVIQNEKNNPVQLDLTLSDHQQSTNQLHTEHRNVSVMPIVEKRKPNRSPSPILLKVPKIESTTMDESNLPMTRPRIRIMNESNNNKKQPVSRRKISNSMNKLDENSIIKSTRMNTRKSSVKNEVITEIFPPFQSIPVILTAKEISKEWLTHTVFYRCHACSHEEFFNVLSRECMILHISSKHGNMEENFKQRLSHFLNNKGRSLKIFQHYLKWQQPWSDKEIEQIFKLSNK</sequence>
<keyword evidence="3" id="KW-1185">Reference proteome</keyword>
<dbReference type="Proteomes" id="UP000663877">
    <property type="component" value="Unassembled WGS sequence"/>
</dbReference>
<comment type="caution">
    <text evidence="1">The sequence shown here is derived from an EMBL/GenBank/DDBJ whole genome shotgun (WGS) entry which is preliminary data.</text>
</comment>
<evidence type="ECO:0000313" key="4">
    <source>
        <dbReference type="Proteomes" id="UP000663877"/>
    </source>
</evidence>
<evidence type="ECO:0000313" key="1">
    <source>
        <dbReference type="EMBL" id="CAF0955133.1"/>
    </source>
</evidence>
<accession>A0A814DN76</accession>
<dbReference type="Proteomes" id="UP000663832">
    <property type="component" value="Unassembled WGS sequence"/>
</dbReference>
<dbReference type="EMBL" id="CAJNOM010000612">
    <property type="protein sequence ID" value="CAF1521597.1"/>
    <property type="molecule type" value="Genomic_DNA"/>
</dbReference>
<evidence type="ECO:0000313" key="2">
    <source>
        <dbReference type="EMBL" id="CAF1521597.1"/>
    </source>
</evidence>
<dbReference type="AlphaFoldDB" id="A0A814DN76"/>
<gene>
    <name evidence="1" type="ORF">BJG266_LOCUS13434</name>
    <name evidence="2" type="ORF">QVE165_LOCUS44829</name>
</gene>
<dbReference type="OrthoDB" id="9992907at2759"/>
<proteinExistence type="predicted"/>